<protein>
    <submittedName>
        <fullName evidence="1">Uncharacterized protein</fullName>
    </submittedName>
</protein>
<dbReference type="Proteomes" id="UP001500653">
    <property type="component" value="Unassembled WGS sequence"/>
</dbReference>
<dbReference type="RefSeq" id="WP_253864558.1">
    <property type="nucleotide sequence ID" value="NZ_BAAALN010000007.1"/>
</dbReference>
<reference evidence="1 2" key="1">
    <citation type="journal article" date="2019" name="Int. J. Syst. Evol. Microbiol.">
        <title>The Global Catalogue of Microorganisms (GCM) 10K type strain sequencing project: providing services to taxonomists for standard genome sequencing and annotation.</title>
        <authorList>
            <consortium name="The Broad Institute Genomics Platform"/>
            <consortium name="The Broad Institute Genome Sequencing Center for Infectious Disease"/>
            <person name="Wu L."/>
            <person name="Ma J."/>
        </authorList>
    </citation>
    <scope>NUCLEOTIDE SEQUENCE [LARGE SCALE GENOMIC DNA]</scope>
    <source>
        <strain evidence="1 2">JCM 13023</strain>
    </source>
</reference>
<keyword evidence="2" id="KW-1185">Reference proteome</keyword>
<comment type="caution">
    <text evidence="1">The sequence shown here is derived from an EMBL/GenBank/DDBJ whole genome shotgun (WGS) entry which is preliminary data.</text>
</comment>
<gene>
    <name evidence="1" type="ORF">GCM10009676_30180</name>
</gene>
<proteinExistence type="predicted"/>
<dbReference type="EMBL" id="BAAALN010000007">
    <property type="protein sequence ID" value="GAA1242684.1"/>
    <property type="molecule type" value="Genomic_DNA"/>
</dbReference>
<evidence type="ECO:0000313" key="2">
    <source>
        <dbReference type="Proteomes" id="UP001500653"/>
    </source>
</evidence>
<organism evidence="1 2">
    <name type="scientific">Prauserella halophila</name>
    <dbReference type="NCBI Taxonomy" id="185641"/>
    <lineage>
        <taxon>Bacteria</taxon>
        <taxon>Bacillati</taxon>
        <taxon>Actinomycetota</taxon>
        <taxon>Actinomycetes</taxon>
        <taxon>Pseudonocardiales</taxon>
        <taxon>Pseudonocardiaceae</taxon>
        <taxon>Prauserella</taxon>
    </lineage>
</organism>
<sequence length="106" mass="11600">MAPLTTQPPDPRTRDDAEAIVAAKVHGFSYSGASPGEQELFFTRFHGHHVDIMTLATDRNLVSGALRLERDGFPWPDGNWPEPVRVADGSIADVVYEVLTWPIGSA</sequence>
<name>A0ABN1WA87_9PSEU</name>
<accession>A0ABN1WA87</accession>
<evidence type="ECO:0000313" key="1">
    <source>
        <dbReference type="EMBL" id="GAA1242684.1"/>
    </source>
</evidence>